<dbReference type="OMA" id="YLTRECK"/>
<accession>A0A2H3JD76</accession>
<evidence type="ECO:0000256" key="3">
    <source>
        <dbReference type="ARBA" id="ARBA00022777"/>
    </source>
</evidence>
<organism evidence="6 7">
    <name type="scientific">Wolfiporia cocos (strain MD-104)</name>
    <name type="common">Brown rot fungus</name>
    <dbReference type="NCBI Taxonomy" id="742152"/>
    <lineage>
        <taxon>Eukaryota</taxon>
        <taxon>Fungi</taxon>
        <taxon>Dikarya</taxon>
        <taxon>Basidiomycota</taxon>
        <taxon>Agaricomycotina</taxon>
        <taxon>Agaricomycetes</taxon>
        <taxon>Polyporales</taxon>
        <taxon>Phaeolaceae</taxon>
        <taxon>Wolfiporia</taxon>
    </lineage>
</organism>
<evidence type="ECO:0000313" key="7">
    <source>
        <dbReference type="Proteomes" id="UP000218811"/>
    </source>
</evidence>
<dbReference type="OrthoDB" id="266718at2759"/>
<dbReference type="Proteomes" id="UP000218811">
    <property type="component" value="Unassembled WGS sequence"/>
</dbReference>
<dbReference type="GO" id="GO:0004672">
    <property type="term" value="F:protein kinase activity"/>
    <property type="evidence" value="ECO:0007669"/>
    <property type="project" value="InterPro"/>
</dbReference>
<reference evidence="6 7" key="1">
    <citation type="journal article" date="2012" name="Science">
        <title>The Paleozoic origin of enzymatic lignin decomposition reconstructed from 31 fungal genomes.</title>
        <authorList>
            <person name="Floudas D."/>
            <person name="Binder M."/>
            <person name="Riley R."/>
            <person name="Barry K."/>
            <person name="Blanchette R.A."/>
            <person name="Henrissat B."/>
            <person name="Martinez A.T."/>
            <person name="Otillar R."/>
            <person name="Spatafora J.W."/>
            <person name="Yadav J.S."/>
            <person name="Aerts A."/>
            <person name="Benoit I."/>
            <person name="Boyd A."/>
            <person name="Carlson A."/>
            <person name="Copeland A."/>
            <person name="Coutinho P.M."/>
            <person name="de Vries R.P."/>
            <person name="Ferreira P."/>
            <person name="Findley K."/>
            <person name="Foster B."/>
            <person name="Gaskell J."/>
            <person name="Glotzer D."/>
            <person name="Gorecki P."/>
            <person name="Heitman J."/>
            <person name="Hesse C."/>
            <person name="Hori C."/>
            <person name="Igarashi K."/>
            <person name="Jurgens J.A."/>
            <person name="Kallen N."/>
            <person name="Kersten P."/>
            <person name="Kohler A."/>
            <person name="Kuees U."/>
            <person name="Kumar T.K.A."/>
            <person name="Kuo A."/>
            <person name="LaButti K."/>
            <person name="Larrondo L.F."/>
            <person name="Lindquist E."/>
            <person name="Ling A."/>
            <person name="Lombard V."/>
            <person name="Lucas S."/>
            <person name="Lundell T."/>
            <person name="Martin R."/>
            <person name="McLaughlin D.J."/>
            <person name="Morgenstern I."/>
            <person name="Morin E."/>
            <person name="Murat C."/>
            <person name="Nagy L.G."/>
            <person name="Nolan M."/>
            <person name="Ohm R.A."/>
            <person name="Patyshakuliyeva A."/>
            <person name="Rokas A."/>
            <person name="Ruiz-Duenas F.J."/>
            <person name="Sabat G."/>
            <person name="Salamov A."/>
            <person name="Samejima M."/>
            <person name="Schmutz J."/>
            <person name="Slot J.C."/>
            <person name="St John F."/>
            <person name="Stenlid J."/>
            <person name="Sun H."/>
            <person name="Sun S."/>
            <person name="Syed K."/>
            <person name="Tsang A."/>
            <person name="Wiebenga A."/>
            <person name="Young D."/>
            <person name="Pisabarro A."/>
            <person name="Eastwood D.C."/>
            <person name="Martin F."/>
            <person name="Cullen D."/>
            <person name="Grigoriev I.V."/>
            <person name="Hibbett D.S."/>
        </authorList>
    </citation>
    <scope>NUCLEOTIDE SEQUENCE [LARGE SCALE GENOMIC DNA]</scope>
    <source>
        <strain evidence="6 7">MD-104</strain>
    </source>
</reference>
<dbReference type="PROSITE" id="PS50011">
    <property type="entry name" value="PROTEIN_KINASE_DOM"/>
    <property type="match status" value="1"/>
</dbReference>
<dbReference type="InterPro" id="IPR000719">
    <property type="entry name" value="Prot_kinase_dom"/>
</dbReference>
<dbReference type="InterPro" id="IPR011009">
    <property type="entry name" value="Kinase-like_dom_sf"/>
</dbReference>
<keyword evidence="3 6" id="KW-0418">Kinase</keyword>
<name>A0A2H3JD76_WOLCO</name>
<dbReference type="Gene3D" id="1.10.510.10">
    <property type="entry name" value="Transferase(Phosphotransferase) domain 1"/>
    <property type="match status" value="1"/>
</dbReference>
<evidence type="ECO:0000256" key="1">
    <source>
        <dbReference type="ARBA" id="ARBA00022679"/>
    </source>
</evidence>
<dbReference type="GO" id="GO:0005524">
    <property type="term" value="F:ATP binding"/>
    <property type="evidence" value="ECO:0007669"/>
    <property type="project" value="UniProtKB-KW"/>
</dbReference>
<sequence>LDACQLQLAILYNADHVNIIQLLGSEHKSGFFHFFLEYVPGGTLTNCIQLHGNLEEETTKFFLRQILAGLEYLHTNDVIHGNLQAEHILITDTGVCKITGFGLARHITIDDYASIPLENFVFWMAPELPPEYKKDYDNRIDTWSIGCVVHELWTGQPPWQCTGLGPMSVLRQLYFSRQTPPLPDTILVSLLAGDFRNRCFLAEPGERPSAELLMKHPYLTLTPGWQFKGFSADPEPDVR</sequence>
<feature type="domain" description="Protein kinase" evidence="5">
    <location>
        <begin position="1"/>
        <end position="219"/>
    </location>
</feature>
<evidence type="ECO:0000313" key="6">
    <source>
        <dbReference type="EMBL" id="PCH37763.1"/>
    </source>
</evidence>
<dbReference type="InterPro" id="IPR050538">
    <property type="entry name" value="MAP_kinase_kinase_kinase"/>
</dbReference>
<keyword evidence="2" id="KW-0547">Nucleotide-binding</keyword>
<dbReference type="Pfam" id="PF00069">
    <property type="entry name" value="Pkinase"/>
    <property type="match status" value="1"/>
</dbReference>
<keyword evidence="1" id="KW-0808">Transferase</keyword>
<dbReference type="PANTHER" id="PTHR48016">
    <property type="entry name" value="MAP KINASE KINASE KINASE SSK2-RELATED-RELATED"/>
    <property type="match status" value="1"/>
</dbReference>
<dbReference type="STRING" id="742152.A0A2H3JD76"/>
<keyword evidence="7" id="KW-1185">Reference proteome</keyword>
<dbReference type="PIRSF" id="PIRSF000654">
    <property type="entry name" value="Integrin-linked_kinase"/>
    <property type="match status" value="1"/>
</dbReference>
<dbReference type="GO" id="GO:0000165">
    <property type="term" value="P:MAPK cascade"/>
    <property type="evidence" value="ECO:0007669"/>
    <property type="project" value="UniProtKB-ARBA"/>
</dbReference>
<evidence type="ECO:0000256" key="4">
    <source>
        <dbReference type="ARBA" id="ARBA00022840"/>
    </source>
</evidence>
<proteinExistence type="predicted"/>
<protein>
    <submittedName>
        <fullName evidence="6">Kinase-like protein</fullName>
    </submittedName>
</protein>
<gene>
    <name evidence="6" type="ORF">WOLCODRAFT_65250</name>
</gene>
<evidence type="ECO:0000259" key="5">
    <source>
        <dbReference type="PROSITE" id="PS50011"/>
    </source>
</evidence>
<dbReference type="SUPFAM" id="SSF56112">
    <property type="entry name" value="Protein kinase-like (PK-like)"/>
    <property type="match status" value="1"/>
</dbReference>
<keyword evidence="4" id="KW-0067">ATP-binding</keyword>
<dbReference type="EMBL" id="KB467942">
    <property type="protein sequence ID" value="PCH37763.1"/>
    <property type="molecule type" value="Genomic_DNA"/>
</dbReference>
<dbReference type="PANTHER" id="PTHR48016:SF48">
    <property type="entry name" value="SERINE_THREONINE-PROTEIN KINASE BCK1_SLK1_SSP31"/>
    <property type="match status" value="1"/>
</dbReference>
<dbReference type="AlphaFoldDB" id="A0A2H3JD76"/>
<evidence type="ECO:0000256" key="2">
    <source>
        <dbReference type="ARBA" id="ARBA00022741"/>
    </source>
</evidence>
<feature type="non-terminal residue" evidence="6">
    <location>
        <position position="1"/>
    </location>
</feature>